<protein>
    <submittedName>
        <fullName evidence="1">Uncharacterized protein</fullName>
    </submittedName>
</protein>
<keyword evidence="2" id="KW-1185">Reference proteome</keyword>
<evidence type="ECO:0000313" key="2">
    <source>
        <dbReference type="Proteomes" id="UP000327013"/>
    </source>
</evidence>
<name>A0A5N6KTH4_9ROSI</name>
<sequence>MKFALPVETVISHNYDSEGFSPKPTSNAIPGENWSPLLARQDSNTYHVFGTSVDALDPTNTYNLNCRNTVYPAINTDQNILGCCELDSAGAFLPGCSVYSTPTTVCYGATSYPICSNGCPGTRIW</sequence>
<comment type="caution">
    <text evidence="1">The sequence shown here is derived from an EMBL/GenBank/DDBJ whole genome shotgun (WGS) entry which is preliminary data.</text>
</comment>
<evidence type="ECO:0000313" key="1">
    <source>
        <dbReference type="EMBL" id="KAB8343081.1"/>
    </source>
</evidence>
<reference evidence="1 2" key="1">
    <citation type="submission" date="2019-06" db="EMBL/GenBank/DDBJ databases">
        <title>A chromosomal-level reference genome of Carpinus fangiana (Coryloideae, Betulaceae).</title>
        <authorList>
            <person name="Yang X."/>
            <person name="Wang Z."/>
            <person name="Zhang L."/>
            <person name="Hao G."/>
            <person name="Liu J."/>
            <person name="Yang Y."/>
        </authorList>
    </citation>
    <scope>NUCLEOTIDE SEQUENCE [LARGE SCALE GENOMIC DNA]</scope>
    <source>
        <strain evidence="1">Cfa_2016G</strain>
        <tissue evidence="1">Leaf</tissue>
    </source>
</reference>
<dbReference type="EMBL" id="VIBQ01000012">
    <property type="protein sequence ID" value="KAB8343081.1"/>
    <property type="molecule type" value="Genomic_DNA"/>
</dbReference>
<accession>A0A5N6KTH4</accession>
<dbReference type="AlphaFoldDB" id="A0A5N6KTH4"/>
<organism evidence="1 2">
    <name type="scientific">Carpinus fangiana</name>
    <dbReference type="NCBI Taxonomy" id="176857"/>
    <lineage>
        <taxon>Eukaryota</taxon>
        <taxon>Viridiplantae</taxon>
        <taxon>Streptophyta</taxon>
        <taxon>Embryophyta</taxon>
        <taxon>Tracheophyta</taxon>
        <taxon>Spermatophyta</taxon>
        <taxon>Magnoliopsida</taxon>
        <taxon>eudicotyledons</taxon>
        <taxon>Gunneridae</taxon>
        <taxon>Pentapetalae</taxon>
        <taxon>rosids</taxon>
        <taxon>fabids</taxon>
        <taxon>Fagales</taxon>
        <taxon>Betulaceae</taxon>
        <taxon>Carpinus</taxon>
    </lineage>
</organism>
<proteinExistence type="predicted"/>
<dbReference type="Proteomes" id="UP000327013">
    <property type="component" value="Unassembled WGS sequence"/>
</dbReference>
<gene>
    <name evidence="1" type="ORF">FH972_022675</name>
</gene>